<evidence type="ECO:0000313" key="4">
    <source>
        <dbReference type="EMBL" id="GLK53728.1"/>
    </source>
</evidence>
<comment type="caution">
    <text evidence="4">The sequence shown here is derived from an EMBL/GenBank/DDBJ whole genome shotgun (WGS) entry which is preliminary data.</text>
</comment>
<feature type="domain" description="Phospholipase/carboxylesterase/thioesterase" evidence="3">
    <location>
        <begin position="16"/>
        <end position="212"/>
    </location>
</feature>
<dbReference type="RefSeq" id="WP_271188069.1">
    <property type="nucleotide sequence ID" value="NZ_BSFE01000013.1"/>
</dbReference>
<reference evidence="4" key="2">
    <citation type="submission" date="2023-01" db="EMBL/GenBank/DDBJ databases">
        <authorList>
            <person name="Sun Q."/>
            <person name="Evtushenko L."/>
        </authorList>
    </citation>
    <scope>NUCLEOTIDE SEQUENCE</scope>
    <source>
        <strain evidence="4">VKM B-1513</strain>
    </source>
</reference>
<dbReference type="Gene3D" id="3.40.50.1820">
    <property type="entry name" value="alpha/beta hydrolase"/>
    <property type="match status" value="1"/>
</dbReference>
<evidence type="ECO:0000256" key="2">
    <source>
        <dbReference type="ARBA" id="ARBA00022801"/>
    </source>
</evidence>
<dbReference type="SUPFAM" id="SSF53474">
    <property type="entry name" value="alpha/beta-Hydrolases"/>
    <property type="match status" value="1"/>
</dbReference>
<dbReference type="InterPro" id="IPR003140">
    <property type="entry name" value="PLipase/COase/thioEstase"/>
</dbReference>
<dbReference type="Pfam" id="PF02230">
    <property type="entry name" value="Abhydrolase_2"/>
    <property type="match status" value="1"/>
</dbReference>
<reference evidence="4" key="1">
    <citation type="journal article" date="2014" name="Int. J. Syst. Evol. Microbiol.">
        <title>Complete genome sequence of Corynebacterium casei LMG S-19264T (=DSM 44701T), isolated from a smear-ripened cheese.</title>
        <authorList>
            <consortium name="US DOE Joint Genome Institute (JGI-PGF)"/>
            <person name="Walter F."/>
            <person name="Albersmeier A."/>
            <person name="Kalinowski J."/>
            <person name="Ruckert C."/>
        </authorList>
    </citation>
    <scope>NUCLEOTIDE SEQUENCE</scope>
    <source>
        <strain evidence="4">VKM B-1513</strain>
    </source>
</reference>
<dbReference type="PANTHER" id="PTHR10655:SF17">
    <property type="entry name" value="LYSOPHOSPHOLIPASE-LIKE PROTEIN 1"/>
    <property type="match status" value="1"/>
</dbReference>
<name>A0A9W6MPY9_9PROT</name>
<protein>
    <submittedName>
        <fullName evidence="4">Phospholipase</fullName>
    </submittedName>
</protein>
<organism evidence="4 5">
    <name type="scientific">Maricaulis virginensis</name>
    <dbReference type="NCBI Taxonomy" id="144022"/>
    <lineage>
        <taxon>Bacteria</taxon>
        <taxon>Pseudomonadati</taxon>
        <taxon>Pseudomonadota</taxon>
        <taxon>Alphaproteobacteria</taxon>
        <taxon>Maricaulales</taxon>
        <taxon>Maricaulaceae</taxon>
        <taxon>Maricaulis</taxon>
    </lineage>
</organism>
<dbReference type="Proteomes" id="UP001143486">
    <property type="component" value="Unassembled WGS sequence"/>
</dbReference>
<evidence type="ECO:0000259" key="3">
    <source>
        <dbReference type="Pfam" id="PF02230"/>
    </source>
</evidence>
<proteinExistence type="inferred from homology"/>
<accession>A0A9W6MPY9</accession>
<gene>
    <name evidence="4" type="ORF">GCM10017621_32360</name>
</gene>
<dbReference type="EMBL" id="BSFE01000013">
    <property type="protein sequence ID" value="GLK53728.1"/>
    <property type="molecule type" value="Genomic_DNA"/>
</dbReference>
<evidence type="ECO:0000313" key="5">
    <source>
        <dbReference type="Proteomes" id="UP001143486"/>
    </source>
</evidence>
<dbReference type="PANTHER" id="PTHR10655">
    <property type="entry name" value="LYSOPHOSPHOLIPASE-RELATED"/>
    <property type="match status" value="1"/>
</dbReference>
<keyword evidence="2" id="KW-0378">Hydrolase</keyword>
<evidence type="ECO:0000256" key="1">
    <source>
        <dbReference type="ARBA" id="ARBA00006499"/>
    </source>
</evidence>
<dbReference type="GO" id="GO:0016787">
    <property type="term" value="F:hydrolase activity"/>
    <property type="evidence" value="ECO:0007669"/>
    <property type="project" value="UniProtKB-KW"/>
</dbReference>
<keyword evidence="5" id="KW-1185">Reference proteome</keyword>
<dbReference type="AlphaFoldDB" id="A0A9W6MPY9"/>
<comment type="similarity">
    <text evidence="1">Belongs to the AB hydrolase superfamily. AB hydrolase 2 family.</text>
</comment>
<dbReference type="InterPro" id="IPR029058">
    <property type="entry name" value="AB_hydrolase_fold"/>
</dbReference>
<dbReference type="InterPro" id="IPR050565">
    <property type="entry name" value="LYPA1-2/EST-like"/>
</dbReference>
<sequence length="221" mass="23974">MSRPIDGPRLAPRDGQAPKKLVIFLHGYGSNGQDLISLGQHWAKDLPHVQWVSPNAPDPVPGAPDGYQWFPISNLDPQRIETGASAAWPIVDAFIDQELHRYRLSEQDLVLCGFSQGTMLSLHAGLRRKRPLAGILGFSGALPGGARLKEEMASKPPLMLIHGDQDQVLPLGFMFDALEHIAAAGHGAQWHISQGIPHSIGQDGLELGAHFLGRALSGRYL</sequence>